<dbReference type="Gramene" id="TRITD1Bv1G164980.4">
    <property type="protein sequence ID" value="TRITD1Bv1G164980.4"/>
    <property type="gene ID" value="TRITD1Bv1G164980"/>
</dbReference>
<reference evidence="4 5" key="1">
    <citation type="submission" date="2017-09" db="EMBL/GenBank/DDBJ databases">
        <authorList>
            <consortium name="International Durum Wheat Genome Sequencing Consortium (IDWGSC)"/>
            <person name="Milanesi L."/>
        </authorList>
    </citation>
    <scope>NUCLEOTIDE SEQUENCE [LARGE SCALE GENOMIC DNA]</scope>
    <source>
        <strain evidence="5">cv. Svevo</strain>
    </source>
</reference>
<keyword evidence="5" id="KW-1185">Reference proteome</keyword>
<feature type="coiled-coil region" evidence="1">
    <location>
        <begin position="562"/>
        <end position="659"/>
    </location>
</feature>
<gene>
    <name evidence="4" type="ORF">TRITD_1Bv1G164980</name>
</gene>
<dbReference type="AlphaFoldDB" id="A0A9R0R1D0"/>
<dbReference type="InterPro" id="IPR035969">
    <property type="entry name" value="Rab-GAP_TBC_sf"/>
</dbReference>
<dbReference type="SUPFAM" id="SSF47923">
    <property type="entry name" value="Ypt/Rab-GAP domain of gyp1p"/>
    <property type="match status" value="2"/>
</dbReference>
<evidence type="ECO:0000256" key="2">
    <source>
        <dbReference type="SAM" id="MobiDB-lite"/>
    </source>
</evidence>
<dbReference type="GO" id="GO:0031267">
    <property type="term" value="F:small GTPase binding"/>
    <property type="evidence" value="ECO:0007669"/>
    <property type="project" value="TreeGrafter"/>
</dbReference>
<keyword evidence="1" id="KW-0175">Coiled coil</keyword>
<evidence type="ECO:0000313" key="5">
    <source>
        <dbReference type="Proteomes" id="UP000324705"/>
    </source>
</evidence>
<dbReference type="FunFam" id="1.10.8.270:FF:000018">
    <property type="entry name" value="Ypt/Rab-GAP domain of gyp1p superfamily protein"/>
    <property type="match status" value="1"/>
</dbReference>
<feature type="compositionally biased region" description="Basic and acidic residues" evidence="2">
    <location>
        <begin position="760"/>
        <end position="771"/>
    </location>
</feature>
<dbReference type="Proteomes" id="UP000324705">
    <property type="component" value="Chromosome 1B"/>
</dbReference>
<dbReference type="PROSITE" id="PS50086">
    <property type="entry name" value="TBC_RABGAP"/>
    <property type="match status" value="1"/>
</dbReference>
<evidence type="ECO:0000259" key="3">
    <source>
        <dbReference type="PROSITE" id="PS50086"/>
    </source>
</evidence>
<proteinExistence type="predicted"/>
<dbReference type="PANTHER" id="PTHR47219">
    <property type="entry name" value="RAB GTPASE-ACTIVATING PROTEIN 1-LIKE"/>
    <property type="match status" value="1"/>
</dbReference>
<protein>
    <recommendedName>
        <fullName evidence="3">Rab-GAP TBC domain-containing protein</fullName>
    </recommendedName>
</protein>
<feature type="region of interest" description="Disordered" evidence="2">
    <location>
        <begin position="670"/>
        <end position="771"/>
    </location>
</feature>
<dbReference type="InterPro" id="IPR000195">
    <property type="entry name" value="Rab-GAP-TBC_dom"/>
</dbReference>
<feature type="compositionally biased region" description="Basic and acidic residues" evidence="2">
    <location>
        <begin position="54"/>
        <end position="74"/>
    </location>
</feature>
<dbReference type="Gene3D" id="1.10.8.270">
    <property type="entry name" value="putative rabgap domain of human tbc1 domain family member 14 like domains"/>
    <property type="match status" value="1"/>
</dbReference>
<feature type="domain" description="Rab-GAP TBC" evidence="3">
    <location>
        <begin position="197"/>
        <end position="407"/>
    </location>
</feature>
<dbReference type="InterPro" id="IPR050302">
    <property type="entry name" value="Rab_GAP_TBC_domain"/>
</dbReference>
<name>A0A9R0R1D0_TRITD</name>
<feature type="region of interest" description="Disordered" evidence="2">
    <location>
        <begin position="54"/>
        <end position="100"/>
    </location>
</feature>
<dbReference type="SMART" id="SM00164">
    <property type="entry name" value="TBC"/>
    <property type="match status" value="1"/>
</dbReference>
<dbReference type="GO" id="GO:0005096">
    <property type="term" value="F:GTPase activator activity"/>
    <property type="evidence" value="ECO:0007669"/>
    <property type="project" value="TreeGrafter"/>
</dbReference>
<dbReference type="Pfam" id="PF00566">
    <property type="entry name" value="RabGAP-TBC"/>
    <property type="match status" value="1"/>
</dbReference>
<feature type="compositionally biased region" description="Polar residues" evidence="2">
    <location>
        <begin position="685"/>
        <end position="696"/>
    </location>
</feature>
<evidence type="ECO:0000256" key="1">
    <source>
        <dbReference type="SAM" id="Coils"/>
    </source>
</evidence>
<sequence>MKPKSLPFIAFEHKRDAYGFAVRPQHLQRYKEYAGIYKEEEEERSDRWKNFLERRSESSGHDAKVALSADKVESAVEENSENGSSELLHERSAQGTRKVESWEPIRSSLGNIEQVMGLRVEKKYLSAGRLQSKESTHLVTVEESKVSADSDDEFYDADKVDPSQEVQSGDVSAEIGNTSQEETYSLKEELECLVHGGLPMALRGELWQAFVGVGARRVEGYYGSLLASEGELEDGECSDSLASEGVDERPEVLSAFSAEKCKGQIEKDLPRTFPGHPALDDVGRNALRRLLLAYARHNPTVGYCQAMNFFAGLLLLLMPEENAFWTLAGIIDDYFDGYFSEEMMESQVDQLVLEELVREKFPKLANHLDYLGVEVAWVTGPWFLSIFTNVLPWESVLRVWDVLLFDGNRVMLFRTALALLEFYGPALVTTKDAGDAVTLLQSLAGSTFDSSQLVLTACMGYQSVNETGLQDLRNKHRPSVILSMEERAKDQMSDVADGDVNQEGDSGDIDDMYGALTVNSEIDSMPDPKDQVTWLKFELCRLLEERRSAVLRADELETALMEMVKQDNRRQLSAKAEQLEHELSELKQALSDKQEQEQAMFQLVMRVEQELKFAEEARISAEQDAAAQRYAANVLQEKYEEAMASLAQMENRAVMAETMLEATLQYQSSQQKALSPLPSPRASAQDDSFQEPQSRRINLLGPFSLSWRDKNKGKQNNASDCTDAKVTDAYDHREEEPKIDDEKHGETQKLDGEWTVESPKGNDEVESPKKDRIHIITNDMNGRHGQLQEIQLD</sequence>
<accession>A0A9R0R1D0</accession>
<dbReference type="EMBL" id="LT934112">
    <property type="protein sequence ID" value="VAH20096.1"/>
    <property type="molecule type" value="Genomic_DNA"/>
</dbReference>
<dbReference type="FunFam" id="1.10.472.80:FF:000013">
    <property type="entry name" value="TBC1 domain family member 8B"/>
    <property type="match status" value="1"/>
</dbReference>
<dbReference type="Gene3D" id="1.10.472.80">
    <property type="entry name" value="Ypt/Rab-GAP domain of gyp1p, domain 3"/>
    <property type="match status" value="1"/>
</dbReference>
<dbReference type="PANTHER" id="PTHR47219:SF20">
    <property type="entry name" value="TBC1 DOMAIN FAMILY MEMBER 2B"/>
    <property type="match status" value="1"/>
</dbReference>
<feature type="compositionally biased region" description="Basic and acidic residues" evidence="2">
    <location>
        <begin position="722"/>
        <end position="752"/>
    </location>
</feature>
<feature type="compositionally biased region" description="Basic and acidic residues" evidence="2">
    <location>
        <begin position="87"/>
        <end position="100"/>
    </location>
</feature>
<evidence type="ECO:0000313" key="4">
    <source>
        <dbReference type="EMBL" id="VAH20096.1"/>
    </source>
</evidence>
<organism evidence="4 5">
    <name type="scientific">Triticum turgidum subsp. durum</name>
    <name type="common">Durum wheat</name>
    <name type="synonym">Triticum durum</name>
    <dbReference type="NCBI Taxonomy" id="4567"/>
    <lineage>
        <taxon>Eukaryota</taxon>
        <taxon>Viridiplantae</taxon>
        <taxon>Streptophyta</taxon>
        <taxon>Embryophyta</taxon>
        <taxon>Tracheophyta</taxon>
        <taxon>Spermatophyta</taxon>
        <taxon>Magnoliopsida</taxon>
        <taxon>Liliopsida</taxon>
        <taxon>Poales</taxon>
        <taxon>Poaceae</taxon>
        <taxon>BOP clade</taxon>
        <taxon>Pooideae</taxon>
        <taxon>Triticodae</taxon>
        <taxon>Triticeae</taxon>
        <taxon>Triticinae</taxon>
        <taxon>Triticum</taxon>
    </lineage>
</organism>